<evidence type="ECO:0000256" key="2">
    <source>
        <dbReference type="ARBA" id="ARBA00023125"/>
    </source>
</evidence>
<evidence type="ECO:0000256" key="1">
    <source>
        <dbReference type="ARBA" id="ARBA00023015"/>
    </source>
</evidence>
<keyword evidence="9" id="KW-0175">Coiled coil</keyword>
<dbReference type="InterPro" id="IPR017970">
    <property type="entry name" value="Homeobox_CS"/>
</dbReference>
<evidence type="ECO:0000256" key="3">
    <source>
        <dbReference type="ARBA" id="ARBA00023155"/>
    </source>
</evidence>
<dbReference type="InterPro" id="IPR000014">
    <property type="entry name" value="PAS"/>
</dbReference>
<dbReference type="EMBL" id="HBGX01000183">
    <property type="protein sequence ID" value="CAD9549843.1"/>
    <property type="molecule type" value="Transcribed_RNA"/>
</dbReference>
<dbReference type="GO" id="GO:0043565">
    <property type="term" value="F:sequence-specific DNA binding"/>
    <property type="evidence" value="ECO:0007669"/>
    <property type="project" value="TreeGrafter"/>
</dbReference>
<keyword evidence="5 7" id="KW-0539">Nucleus</keyword>
<dbReference type="InterPro" id="IPR001356">
    <property type="entry name" value="HD"/>
</dbReference>
<dbReference type="GO" id="GO:0005634">
    <property type="term" value="C:nucleus"/>
    <property type="evidence" value="ECO:0007669"/>
    <property type="project" value="UniProtKB-SubCell"/>
</dbReference>
<feature type="region of interest" description="Disordered" evidence="10">
    <location>
        <begin position="1"/>
        <end position="23"/>
    </location>
</feature>
<dbReference type="SUPFAM" id="SSF55785">
    <property type="entry name" value="PYP-like sensor domain (PAS domain)"/>
    <property type="match status" value="1"/>
</dbReference>
<dbReference type="PANTHER" id="PTHR24326:SF606">
    <property type="entry name" value="HOMEOBOX-LEUCINE ZIPPER PROTEIN ATHB-54"/>
    <property type="match status" value="1"/>
</dbReference>
<accession>A0A7S2NNJ5</accession>
<keyword evidence="2 7" id="KW-0238">DNA-binding</keyword>
<evidence type="ECO:0000256" key="9">
    <source>
        <dbReference type="SAM" id="Coils"/>
    </source>
</evidence>
<dbReference type="Pfam" id="PF08447">
    <property type="entry name" value="PAS_3"/>
    <property type="match status" value="1"/>
</dbReference>
<feature type="domain" description="Homeobox" evidence="11">
    <location>
        <begin position="125"/>
        <end position="185"/>
    </location>
</feature>
<dbReference type="InterPro" id="IPR035965">
    <property type="entry name" value="PAS-like_dom_sf"/>
</dbReference>
<dbReference type="SMART" id="SM00389">
    <property type="entry name" value="HOX"/>
    <property type="match status" value="1"/>
</dbReference>
<feature type="region of interest" description="Disordered" evidence="10">
    <location>
        <begin position="59"/>
        <end position="137"/>
    </location>
</feature>
<evidence type="ECO:0008006" key="14">
    <source>
        <dbReference type="Google" id="ProtNLM"/>
    </source>
</evidence>
<evidence type="ECO:0000313" key="13">
    <source>
        <dbReference type="EMBL" id="CAD9549843.1"/>
    </source>
</evidence>
<dbReference type="Gene3D" id="1.10.10.60">
    <property type="entry name" value="Homeodomain-like"/>
    <property type="match status" value="1"/>
</dbReference>
<dbReference type="CDD" id="cd00130">
    <property type="entry name" value="PAS"/>
    <property type="match status" value="1"/>
</dbReference>
<evidence type="ECO:0000256" key="7">
    <source>
        <dbReference type="PROSITE-ProRule" id="PRU00108"/>
    </source>
</evidence>
<dbReference type="AlphaFoldDB" id="A0A7S2NNJ5"/>
<feature type="domain" description="PAS" evidence="12">
    <location>
        <begin position="257"/>
        <end position="305"/>
    </location>
</feature>
<dbReference type="InterPro" id="IPR013655">
    <property type="entry name" value="PAS_fold_3"/>
</dbReference>
<feature type="compositionally biased region" description="Polar residues" evidence="10">
    <location>
        <begin position="356"/>
        <end position="366"/>
    </location>
</feature>
<reference evidence="13" key="1">
    <citation type="submission" date="2021-01" db="EMBL/GenBank/DDBJ databases">
        <authorList>
            <person name="Corre E."/>
            <person name="Pelletier E."/>
            <person name="Niang G."/>
            <person name="Scheremetjew M."/>
            <person name="Finn R."/>
            <person name="Kale V."/>
            <person name="Holt S."/>
            <person name="Cochrane G."/>
            <person name="Meng A."/>
            <person name="Brown T."/>
            <person name="Cohen L."/>
        </authorList>
    </citation>
    <scope>NUCLEOTIDE SEQUENCE</scope>
    <source>
        <strain evidence="13">SAG4.97</strain>
    </source>
</reference>
<evidence type="ECO:0000256" key="6">
    <source>
        <dbReference type="ARBA" id="ARBA00025748"/>
    </source>
</evidence>
<dbReference type="PROSITE" id="PS50112">
    <property type="entry name" value="PAS"/>
    <property type="match status" value="1"/>
</dbReference>
<dbReference type="SUPFAM" id="SSF46689">
    <property type="entry name" value="Homeodomain-like"/>
    <property type="match status" value="1"/>
</dbReference>
<organism evidence="13">
    <name type="scientific">Cyanoptyche gloeocystis</name>
    <dbReference type="NCBI Taxonomy" id="77922"/>
    <lineage>
        <taxon>Eukaryota</taxon>
        <taxon>Glaucocystophyceae</taxon>
        <taxon>Glaucocystophyceae incertae sedis</taxon>
        <taxon>Cyanoptyche</taxon>
    </lineage>
</organism>
<proteinExistence type="inferred from homology"/>
<evidence type="ECO:0000259" key="12">
    <source>
        <dbReference type="PROSITE" id="PS50112"/>
    </source>
</evidence>
<feature type="region of interest" description="Disordered" evidence="10">
    <location>
        <begin position="356"/>
        <end position="392"/>
    </location>
</feature>
<feature type="coiled-coil region" evidence="9">
    <location>
        <begin position="177"/>
        <end position="232"/>
    </location>
</feature>
<comment type="similarity">
    <text evidence="6">Belongs to the HD-ZIP homeobox family. Class I subfamily.</text>
</comment>
<dbReference type="PANTHER" id="PTHR24326">
    <property type="entry name" value="HOMEOBOX-LEUCINE ZIPPER PROTEIN"/>
    <property type="match status" value="1"/>
</dbReference>
<dbReference type="PROSITE" id="PS00027">
    <property type="entry name" value="HOMEOBOX_1"/>
    <property type="match status" value="1"/>
</dbReference>
<comment type="subcellular location">
    <subcellularLocation>
        <location evidence="7 8">Nucleus</location>
    </subcellularLocation>
</comment>
<dbReference type="CDD" id="cd00086">
    <property type="entry name" value="homeodomain"/>
    <property type="match status" value="1"/>
</dbReference>
<feature type="DNA-binding region" description="Homeobox" evidence="7">
    <location>
        <begin position="127"/>
        <end position="186"/>
    </location>
</feature>
<gene>
    <name evidence="13" type="ORF">CGLO1086_LOCUS97</name>
</gene>
<dbReference type="PROSITE" id="PS50071">
    <property type="entry name" value="HOMEOBOX_2"/>
    <property type="match status" value="1"/>
</dbReference>
<sequence length="392" mass="44632">MMSVSSLVSHAPPSHRDSLCHPLPPVKSSLKRWESTEAGSRIPIDLVVRKDIPQQDTYSKQTTFIAQPCMGSPSNNDMDRLGRYDGSPEESPVPRPTAEGSKRSLSQSEYQSPSNSWIDKADDEDGPASKKRRLRPNQVAQLEESFAQNPKLNQHRRSELASALDLSPRQIEVWFQNKRAKLKVQNVHEKYEELNQLYQNQIRANQELQKKVATLTQENRELQEARAANQRSAYDRGITPASDDSEFRFAAITGTYGRFLRVTQSMAETLGYTVDELLKLDFMAVTHRDDKSQSMQLYHQLLRGNITEVEWKKRYVTKSGEDLWAKMRVRATTDPNGEPAFICYLAFIVNPHRPGTSSRLIENQNRAGGHGNDHHPNRAMRASPSRLSEVYE</sequence>
<evidence type="ECO:0000256" key="5">
    <source>
        <dbReference type="ARBA" id="ARBA00023242"/>
    </source>
</evidence>
<dbReference type="GO" id="GO:0000981">
    <property type="term" value="F:DNA-binding transcription factor activity, RNA polymerase II-specific"/>
    <property type="evidence" value="ECO:0007669"/>
    <property type="project" value="InterPro"/>
</dbReference>
<keyword evidence="3 7" id="KW-0371">Homeobox</keyword>
<keyword evidence="1" id="KW-0805">Transcription regulation</keyword>
<dbReference type="Gene3D" id="3.30.450.20">
    <property type="entry name" value="PAS domain"/>
    <property type="match status" value="1"/>
</dbReference>
<dbReference type="GO" id="GO:0045893">
    <property type="term" value="P:positive regulation of DNA-templated transcription"/>
    <property type="evidence" value="ECO:0007669"/>
    <property type="project" value="TreeGrafter"/>
</dbReference>
<feature type="compositionally biased region" description="Polar residues" evidence="10">
    <location>
        <begin position="103"/>
        <end position="117"/>
    </location>
</feature>
<dbReference type="NCBIfam" id="TIGR00229">
    <property type="entry name" value="sensory_box"/>
    <property type="match status" value="1"/>
</dbReference>
<dbReference type="Pfam" id="PF00046">
    <property type="entry name" value="Homeodomain"/>
    <property type="match status" value="1"/>
</dbReference>
<name>A0A7S2NNJ5_9EUKA</name>
<keyword evidence="4" id="KW-0804">Transcription</keyword>
<protein>
    <recommendedName>
        <fullName evidence="14">Homeobox domain-containing protein</fullName>
    </recommendedName>
</protein>
<evidence type="ECO:0000256" key="4">
    <source>
        <dbReference type="ARBA" id="ARBA00023163"/>
    </source>
</evidence>
<evidence type="ECO:0000256" key="10">
    <source>
        <dbReference type="SAM" id="MobiDB-lite"/>
    </source>
</evidence>
<dbReference type="InterPro" id="IPR045224">
    <property type="entry name" value="HDZip_class_I_plant"/>
</dbReference>
<dbReference type="InterPro" id="IPR009057">
    <property type="entry name" value="Homeodomain-like_sf"/>
</dbReference>
<evidence type="ECO:0000259" key="11">
    <source>
        <dbReference type="PROSITE" id="PS50071"/>
    </source>
</evidence>
<evidence type="ECO:0000256" key="8">
    <source>
        <dbReference type="RuleBase" id="RU000682"/>
    </source>
</evidence>